<comment type="caution">
    <text evidence="4">The sequence shown here is derived from an EMBL/GenBank/DDBJ whole genome shotgun (WGS) entry which is preliminary data.</text>
</comment>
<keyword evidence="2 4" id="KW-0378">Hydrolase</keyword>
<name>A0A841HHR9_9GAMM</name>
<dbReference type="GO" id="GO:0005829">
    <property type="term" value="C:cytosol"/>
    <property type="evidence" value="ECO:0007669"/>
    <property type="project" value="TreeGrafter"/>
</dbReference>
<dbReference type="AlphaFoldDB" id="A0A841HHR9"/>
<dbReference type="RefSeq" id="WP_184330496.1">
    <property type="nucleotide sequence ID" value="NZ_JACHHZ010000002.1"/>
</dbReference>
<dbReference type="EMBL" id="JACHHZ010000002">
    <property type="protein sequence ID" value="MBB6092711.1"/>
    <property type="molecule type" value="Genomic_DNA"/>
</dbReference>
<dbReference type="InterPro" id="IPR006683">
    <property type="entry name" value="Thioestr_dom"/>
</dbReference>
<dbReference type="GO" id="GO:0061522">
    <property type="term" value="F:1,4-dihydroxy-2-naphthoyl-CoA thioesterase activity"/>
    <property type="evidence" value="ECO:0007669"/>
    <property type="project" value="UniProtKB-EC"/>
</dbReference>
<reference evidence="4 5" key="1">
    <citation type="submission" date="2020-08" db="EMBL/GenBank/DDBJ databases">
        <title>Genomic Encyclopedia of Type Strains, Phase IV (KMG-IV): sequencing the most valuable type-strain genomes for metagenomic binning, comparative biology and taxonomic classification.</title>
        <authorList>
            <person name="Goeker M."/>
        </authorList>
    </citation>
    <scope>NUCLEOTIDE SEQUENCE [LARGE SCALE GENOMIC DNA]</scope>
    <source>
        <strain evidence="4 5">DSM 26723</strain>
    </source>
</reference>
<dbReference type="Proteomes" id="UP000588068">
    <property type="component" value="Unassembled WGS sequence"/>
</dbReference>
<dbReference type="InterPro" id="IPR003736">
    <property type="entry name" value="PAAI_dom"/>
</dbReference>
<evidence type="ECO:0000313" key="4">
    <source>
        <dbReference type="EMBL" id="MBB6092711.1"/>
    </source>
</evidence>
<dbReference type="Gene3D" id="3.10.129.10">
    <property type="entry name" value="Hotdog Thioesterase"/>
    <property type="match status" value="1"/>
</dbReference>
<feature type="domain" description="Thioesterase" evidence="3">
    <location>
        <begin position="50"/>
        <end position="128"/>
    </location>
</feature>
<organism evidence="4 5">
    <name type="scientific">Povalibacter uvarum</name>
    <dbReference type="NCBI Taxonomy" id="732238"/>
    <lineage>
        <taxon>Bacteria</taxon>
        <taxon>Pseudomonadati</taxon>
        <taxon>Pseudomonadota</taxon>
        <taxon>Gammaproteobacteria</taxon>
        <taxon>Steroidobacterales</taxon>
        <taxon>Steroidobacteraceae</taxon>
        <taxon>Povalibacter</taxon>
    </lineage>
</organism>
<dbReference type="SUPFAM" id="SSF54637">
    <property type="entry name" value="Thioesterase/thiol ester dehydrase-isomerase"/>
    <property type="match status" value="1"/>
</dbReference>
<keyword evidence="5" id="KW-1185">Reference proteome</keyword>
<dbReference type="EC" id="3.1.2.28" evidence="4"/>
<dbReference type="InterPro" id="IPR029069">
    <property type="entry name" value="HotDog_dom_sf"/>
</dbReference>
<dbReference type="PANTHER" id="PTHR43240:SF5">
    <property type="entry name" value="1,4-DIHYDROXY-2-NAPHTHOYL-COA THIOESTERASE 1"/>
    <property type="match status" value="1"/>
</dbReference>
<dbReference type="Pfam" id="PF03061">
    <property type="entry name" value="4HBT"/>
    <property type="match status" value="1"/>
</dbReference>
<sequence length="139" mass="15534">MPIWSTPITLEQVRFFGKSLPTHLGIEFTELGDDFIRARMPVDDRTRQPFGILHGGASVALAETLGSTGAGLVIDRNQYRCVGQEINANHVRAVKEGFVIGTARPLHIGRRSHVWEIRITDEQDRLVCISRITMAVIDK</sequence>
<evidence type="ECO:0000256" key="1">
    <source>
        <dbReference type="ARBA" id="ARBA00008324"/>
    </source>
</evidence>
<comment type="similarity">
    <text evidence="1">Belongs to the thioesterase PaaI family.</text>
</comment>
<evidence type="ECO:0000256" key="2">
    <source>
        <dbReference type="ARBA" id="ARBA00022801"/>
    </source>
</evidence>
<gene>
    <name evidence="4" type="ORF">HNQ60_001589</name>
</gene>
<evidence type="ECO:0000259" key="3">
    <source>
        <dbReference type="Pfam" id="PF03061"/>
    </source>
</evidence>
<protein>
    <submittedName>
        <fullName evidence="4">1,4-dihydroxy-2-naphthoyl-CoA hydrolase</fullName>
        <ecNumber evidence="4">3.1.2.28</ecNumber>
    </submittedName>
</protein>
<proteinExistence type="inferred from homology"/>
<dbReference type="CDD" id="cd03443">
    <property type="entry name" value="PaaI_thioesterase"/>
    <property type="match status" value="1"/>
</dbReference>
<dbReference type="PANTHER" id="PTHR43240">
    <property type="entry name" value="1,4-DIHYDROXY-2-NAPHTHOYL-COA THIOESTERASE 1"/>
    <property type="match status" value="1"/>
</dbReference>
<evidence type="ECO:0000313" key="5">
    <source>
        <dbReference type="Proteomes" id="UP000588068"/>
    </source>
</evidence>
<dbReference type="NCBIfam" id="TIGR00369">
    <property type="entry name" value="unchar_dom_1"/>
    <property type="match status" value="1"/>
</dbReference>
<accession>A0A841HHR9</accession>